<name>A0A434AYF4_9BACT</name>
<evidence type="ECO:0000313" key="3">
    <source>
        <dbReference type="EMBL" id="RUT79599.1"/>
    </source>
</evidence>
<dbReference type="AlphaFoldDB" id="A0A434AYF4"/>
<dbReference type="Proteomes" id="UP000282985">
    <property type="component" value="Unassembled WGS sequence"/>
</dbReference>
<evidence type="ECO:0000259" key="2">
    <source>
        <dbReference type="Pfam" id="PF09990"/>
    </source>
</evidence>
<feature type="transmembrane region" description="Helical" evidence="1">
    <location>
        <begin position="105"/>
        <end position="126"/>
    </location>
</feature>
<reference evidence="3 4" key="1">
    <citation type="submission" date="2018-11" db="EMBL/GenBank/DDBJ databases">
        <title>Parancylomarina longa gen. nov., sp. nov., isolated from sediments of southern Okinawa.</title>
        <authorList>
            <person name="Fu T."/>
        </authorList>
    </citation>
    <scope>NUCLEOTIDE SEQUENCE [LARGE SCALE GENOMIC DNA]</scope>
    <source>
        <strain evidence="3 4">T3-2 S1-C</strain>
    </source>
</reference>
<sequence>MIPIHPRIVHFPLALFMIAALVGIIALLSPSRRNLLKEILLWNLGFGLLGAVLAIITGYYEESVLVHNEAIHELMETHELLGIIFTSLFLVSFVWMLIRKSKMGKIEFISIVLFLIFSSGILAYSAHLGGKMVYENGAGVVPMKKIIKDNSKDTHEHEEHNHTHEH</sequence>
<dbReference type="OrthoDB" id="1260474at2"/>
<dbReference type="RefSeq" id="WP_127342421.1">
    <property type="nucleotide sequence ID" value="NZ_RJJX01000002.1"/>
</dbReference>
<dbReference type="InterPro" id="IPR019251">
    <property type="entry name" value="DUF2231_TM"/>
</dbReference>
<proteinExistence type="predicted"/>
<evidence type="ECO:0000256" key="1">
    <source>
        <dbReference type="SAM" id="Phobius"/>
    </source>
</evidence>
<feature type="domain" description="DUF2231" evidence="2">
    <location>
        <begin position="2"/>
        <end position="141"/>
    </location>
</feature>
<accession>A0A434AYF4</accession>
<keyword evidence="1" id="KW-0812">Transmembrane</keyword>
<protein>
    <submittedName>
        <fullName evidence="3">DUF2231 domain-containing protein</fullName>
    </submittedName>
</protein>
<keyword evidence="1" id="KW-1133">Transmembrane helix</keyword>
<dbReference type="Pfam" id="PF09990">
    <property type="entry name" value="DUF2231"/>
    <property type="match status" value="1"/>
</dbReference>
<organism evidence="3 4">
    <name type="scientific">Ancylomarina longa</name>
    <dbReference type="NCBI Taxonomy" id="2487017"/>
    <lineage>
        <taxon>Bacteria</taxon>
        <taxon>Pseudomonadati</taxon>
        <taxon>Bacteroidota</taxon>
        <taxon>Bacteroidia</taxon>
        <taxon>Marinilabiliales</taxon>
        <taxon>Marinifilaceae</taxon>
        <taxon>Ancylomarina</taxon>
    </lineage>
</organism>
<feature type="transmembrane region" description="Helical" evidence="1">
    <location>
        <begin position="80"/>
        <end position="98"/>
    </location>
</feature>
<gene>
    <name evidence="3" type="ORF">DLK05_02600</name>
</gene>
<keyword evidence="1" id="KW-0472">Membrane</keyword>
<feature type="transmembrane region" description="Helical" evidence="1">
    <location>
        <begin position="6"/>
        <end position="28"/>
    </location>
</feature>
<keyword evidence="4" id="KW-1185">Reference proteome</keyword>
<dbReference type="EMBL" id="RJJX01000002">
    <property type="protein sequence ID" value="RUT79599.1"/>
    <property type="molecule type" value="Genomic_DNA"/>
</dbReference>
<feature type="transmembrane region" description="Helical" evidence="1">
    <location>
        <begin position="40"/>
        <end position="60"/>
    </location>
</feature>
<evidence type="ECO:0000313" key="4">
    <source>
        <dbReference type="Proteomes" id="UP000282985"/>
    </source>
</evidence>
<comment type="caution">
    <text evidence="3">The sequence shown here is derived from an EMBL/GenBank/DDBJ whole genome shotgun (WGS) entry which is preliminary data.</text>
</comment>